<feature type="compositionally biased region" description="Low complexity" evidence="8">
    <location>
        <begin position="73"/>
        <end position="82"/>
    </location>
</feature>
<dbReference type="PANTHER" id="PTHR19918">
    <property type="entry name" value="CELL DIVISION CYCLE 20 CDC20 FIZZY -RELATED"/>
    <property type="match status" value="1"/>
</dbReference>
<evidence type="ECO:0000256" key="3">
    <source>
        <dbReference type="ARBA" id="ARBA00022618"/>
    </source>
</evidence>
<dbReference type="GO" id="GO:1990757">
    <property type="term" value="F:ubiquitin ligase activator activity"/>
    <property type="evidence" value="ECO:0007669"/>
    <property type="project" value="TreeGrafter"/>
</dbReference>
<dbReference type="KEGG" id="bnn:FOA43_002109"/>
<keyword evidence="6" id="KW-0131">Cell cycle</keyword>
<feature type="repeat" description="WD" evidence="7">
    <location>
        <begin position="400"/>
        <end position="441"/>
    </location>
</feature>
<dbReference type="GO" id="GO:0005680">
    <property type="term" value="C:anaphase-promoting complex"/>
    <property type="evidence" value="ECO:0007669"/>
    <property type="project" value="TreeGrafter"/>
</dbReference>
<feature type="domain" description="CDC20/Fizzy WD40" evidence="9">
    <location>
        <begin position="274"/>
        <end position="565"/>
    </location>
</feature>
<feature type="compositionally biased region" description="Polar residues" evidence="8">
    <location>
        <begin position="135"/>
        <end position="149"/>
    </location>
</feature>
<dbReference type="RefSeq" id="XP_038778340.1">
    <property type="nucleotide sequence ID" value="XM_038922412.1"/>
</dbReference>
<feature type="repeat" description="WD" evidence="7">
    <location>
        <begin position="317"/>
        <end position="358"/>
    </location>
</feature>
<dbReference type="PANTHER" id="PTHR19918:SF8">
    <property type="entry name" value="FI02843P"/>
    <property type="match status" value="1"/>
</dbReference>
<evidence type="ECO:0000256" key="7">
    <source>
        <dbReference type="PROSITE-ProRule" id="PRU00221"/>
    </source>
</evidence>
<proteinExistence type="inferred from homology"/>
<dbReference type="PROSITE" id="PS50082">
    <property type="entry name" value="WD_REPEATS_2"/>
    <property type="match status" value="3"/>
</dbReference>
<gene>
    <name evidence="10" type="ORF">FOA43_002109</name>
</gene>
<dbReference type="InterPro" id="IPR001680">
    <property type="entry name" value="WD40_rpt"/>
</dbReference>
<dbReference type="InterPro" id="IPR036322">
    <property type="entry name" value="WD40_repeat_dom_sf"/>
</dbReference>
<sequence length="588" mass="64065">MASPNHRIVFGNTSPNLINQSTNSIFNGKKLKSPDFKVVDSDWTSLPPPSATATESTLSSANFQKLSLRHNSHSGSSQSGSKSRSRSHSRRNSRSSLNFLFGSIDKDKSVGKDTRSELLTLPHNRHRSHNDIFETRSNGNTSPKRLRRSNTSELLDRFIPSRHTTSGKMSLGDVDLKSCALPIDHLACQTSKIYQNTVAEACGLEVGERILQFQPCMPEREVSCTTATGTTTTSGVNMSTSASNSTTNAFGGMLSASAVQSRLKKMPTCPQKVLDAPCFVDDFYLNLIDWSNSNVLAIALSNSVYCWNAETGDIDQLTESSCPICSVRWSEDGYYLSVGLEDGSIEIWDVETSEKLRSMLGHDSRVSSACWNQHLLTTGSRSGQLFHHDVRIQQHQVADLVGHTAEVCGVEWRSDGLQLASGGNDNVVNIWDARASTPQFTKTAHTAAVKALAWCPSHTSLLATGGGSACKKIHFWNTATGARVNTIDTESQVSSLRWGYSNGIGMEIAATHGFPNNDISVYAYPALQKTGVVIDAHESRVLASCLSPDGTTLATVAGDENLKFWKLFDYVINKDDELTGKGMNKVIR</sequence>
<dbReference type="GeneID" id="62195510"/>
<keyword evidence="4" id="KW-0677">Repeat</keyword>
<dbReference type="Gene3D" id="2.130.10.10">
    <property type="entry name" value="YVTN repeat-like/Quinoprotein amine dehydrogenase"/>
    <property type="match status" value="1"/>
</dbReference>
<accession>A0A875S337</accession>
<reference evidence="10" key="1">
    <citation type="submission" date="2020-10" db="EMBL/GenBank/DDBJ databases">
        <authorList>
            <person name="Roach M.J.R."/>
        </authorList>
    </citation>
    <scope>NUCLEOTIDE SEQUENCE</scope>
    <source>
        <strain evidence="10">CBS 1945</strain>
    </source>
</reference>
<evidence type="ECO:0000256" key="4">
    <source>
        <dbReference type="ARBA" id="ARBA00022737"/>
    </source>
</evidence>
<dbReference type="InterPro" id="IPR033010">
    <property type="entry name" value="Cdc20/Fizzy"/>
</dbReference>
<protein>
    <recommendedName>
        <fullName evidence="9">CDC20/Fizzy WD40 domain-containing protein</fullName>
    </recommendedName>
</protein>
<dbReference type="GO" id="GO:0010997">
    <property type="term" value="F:anaphase-promoting complex binding"/>
    <property type="evidence" value="ECO:0007669"/>
    <property type="project" value="InterPro"/>
</dbReference>
<comment type="similarity">
    <text evidence="1">Belongs to the WD repeat CDC20/Fizzy family.</text>
</comment>
<dbReference type="Proteomes" id="UP000662931">
    <property type="component" value="Chromosome 2"/>
</dbReference>
<evidence type="ECO:0000256" key="1">
    <source>
        <dbReference type="ARBA" id="ARBA00006445"/>
    </source>
</evidence>
<evidence type="ECO:0000256" key="8">
    <source>
        <dbReference type="SAM" id="MobiDB-lite"/>
    </source>
</evidence>
<keyword evidence="3" id="KW-0132">Cell division</keyword>
<keyword evidence="5" id="KW-0498">Mitosis</keyword>
<dbReference type="Pfam" id="PF24807">
    <property type="entry name" value="WD40_CDC20-Fz"/>
    <property type="match status" value="1"/>
</dbReference>
<evidence type="ECO:0000259" key="9">
    <source>
        <dbReference type="Pfam" id="PF24807"/>
    </source>
</evidence>
<feature type="repeat" description="WD" evidence="7">
    <location>
        <begin position="534"/>
        <end position="567"/>
    </location>
</feature>
<organism evidence="10 11">
    <name type="scientific">Eeniella nana</name>
    <name type="common">Yeast</name>
    <name type="synonym">Brettanomyces nanus</name>
    <dbReference type="NCBI Taxonomy" id="13502"/>
    <lineage>
        <taxon>Eukaryota</taxon>
        <taxon>Fungi</taxon>
        <taxon>Dikarya</taxon>
        <taxon>Ascomycota</taxon>
        <taxon>Saccharomycotina</taxon>
        <taxon>Pichiomycetes</taxon>
        <taxon>Pichiales</taxon>
        <taxon>Pichiaceae</taxon>
        <taxon>Brettanomyces</taxon>
    </lineage>
</organism>
<dbReference type="PROSITE" id="PS50294">
    <property type="entry name" value="WD_REPEATS_REGION"/>
    <property type="match status" value="3"/>
</dbReference>
<dbReference type="SMART" id="SM00320">
    <property type="entry name" value="WD40"/>
    <property type="match status" value="5"/>
</dbReference>
<dbReference type="SUPFAM" id="SSF50978">
    <property type="entry name" value="WD40 repeat-like"/>
    <property type="match status" value="1"/>
</dbReference>
<evidence type="ECO:0000313" key="10">
    <source>
        <dbReference type="EMBL" id="QPG74775.1"/>
    </source>
</evidence>
<dbReference type="EMBL" id="CP064813">
    <property type="protein sequence ID" value="QPG74775.1"/>
    <property type="molecule type" value="Genomic_DNA"/>
</dbReference>
<feature type="region of interest" description="Disordered" evidence="8">
    <location>
        <begin position="129"/>
        <end position="149"/>
    </location>
</feature>
<evidence type="ECO:0000256" key="5">
    <source>
        <dbReference type="ARBA" id="ARBA00022776"/>
    </source>
</evidence>
<keyword evidence="2 7" id="KW-0853">WD repeat</keyword>
<dbReference type="GO" id="GO:0031145">
    <property type="term" value="P:anaphase-promoting complex-dependent catabolic process"/>
    <property type="evidence" value="ECO:0007669"/>
    <property type="project" value="TreeGrafter"/>
</dbReference>
<dbReference type="GO" id="GO:1905786">
    <property type="term" value="P:positive regulation of anaphase-promoting complex-dependent catabolic process"/>
    <property type="evidence" value="ECO:0007669"/>
    <property type="project" value="TreeGrafter"/>
</dbReference>
<dbReference type="InterPro" id="IPR056150">
    <property type="entry name" value="WD40_CDC20-Fz"/>
</dbReference>
<name>A0A875S337_EENNA</name>
<feature type="compositionally biased region" description="Basic residues" evidence="8">
    <location>
        <begin position="83"/>
        <end position="93"/>
    </location>
</feature>
<evidence type="ECO:0000313" key="11">
    <source>
        <dbReference type="Proteomes" id="UP000662931"/>
    </source>
</evidence>
<dbReference type="OrthoDB" id="10263272at2759"/>
<dbReference type="AlphaFoldDB" id="A0A875S337"/>
<evidence type="ECO:0000256" key="2">
    <source>
        <dbReference type="ARBA" id="ARBA00022574"/>
    </source>
</evidence>
<dbReference type="GO" id="GO:0051301">
    <property type="term" value="P:cell division"/>
    <property type="evidence" value="ECO:0007669"/>
    <property type="project" value="UniProtKB-KW"/>
</dbReference>
<feature type="region of interest" description="Disordered" evidence="8">
    <location>
        <begin position="69"/>
        <end position="94"/>
    </location>
</feature>
<keyword evidence="11" id="KW-1185">Reference proteome</keyword>
<dbReference type="InterPro" id="IPR015943">
    <property type="entry name" value="WD40/YVTN_repeat-like_dom_sf"/>
</dbReference>
<evidence type="ECO:0000256" key="6">
    <source>
        <dbReference type="ARBA" id="ARBA00023306"/>
    </source>
</evidence>